<dbReference type="InterPro" id="IPR032675">
    <property type="entry name" value="LRR_dom_sf"/>
</dbReference>
<dbReference type="AlphaFoldDB" id="A0A4S2KD19"/>
<dbReference type="InterPro" id="IPR001611">
    <property type="entry name" value="Leu-rich_rpt"/>
</dbReference>
<dbReference type="GO" id="GO:0019005">
    <property type="term" value="C:SCF ubiquitin ligase complex"/>
    <property type="evidence" value="ECO:0007669"/>
    <property type="project" value="TreeGrafter"/>
</dbReference>
<proteinExistence type="predicted"/>
<dbReference type="EMBL" id="QBLH01002824">
    <property type="protein sequence ID" value="TGZ46706.1"/>
    <property type="molecule type" value="Genomic_DNA"/>
</dbReference>
<accession>A0A4S2KD19</accession>
<reference evidence="1 2" key="1">
    <citation type="journal article" date="2019" name="Philos. Trans. R. Soc. Lond., B, Biol. Sci.">
        <title>Ant behaviour and brain gene expression of defending hosts depend on the ecological success of the intruding social parasite.</title>
        <authorList>
            <person name="Kaur R."/>
            <person name="Stoldt M."/>
            <person name="Jongepier E."/>
            <person name="Feldmeyer B."/>
            <person name="Menzel F."/>
            <person name="Bornberg-Bauer E."/>
            <person name="Foitzik S."/>
        </authorList>
    </citation>
    <scope>NUCLEOTIDE SEQUENCE [LARGE SCALE GENOMIC DNA]</scope>
    <source>
        <tissue evidence="1">Whole body</tissue>
    </source>
</reference>
<comment type="caution">
    <text evidence="1">The sequence shown here is derived from an EMBL/GenBank/DDBJ whole genome shotgun (WGS) entry which is preliminary data.</text>
</comment>
<dbReference type="SMART" id="SM00367">
    <property type="entry name" value="LRR_CC"/>
    <property type="match status" value="6"/>
</dbReference>
<organism evidence="1 2">
    <name type="scientific">Temnothorax longispinosus</name>
    <dbReference type="NCBI Taxonomy" id="300112"/>
    <lineage>
        <taxon>Eukaryota</taxon>
        <taxon>Metazoa</taxon>
        <taxon>Ecdysozoa</taxon>
        <taxon>Arthropoda</taxon>
        <taxon>Hexapoda</taxon>
        <taxon>Insecta</taxon>
        <taxon>Pterygota</taxon>
        <taxon>Neoptera</taxon>
        <taxon>Endopterygota</taxon>
        <taxon>Hymenoptera</taxon>
        <taxon>Apocrita</taxon>
        <taxon>Aculeata</taxon>
        <taxon>Formicoidea</taxon>
        <taxon>Formicidae</taxon>
        <taxon>Myrmicinae</taxon>
        <taxon>Temnothorax</taxon>
    </lineage>
</organism>
<dbReference type="GO" id="GO:0031146">
    <property type="term" value="P:SCF-dependent proteasomal ubiquitin-dependent protein catabolic process"/>
    <property type="evidence" value="ECO:0007669"/>
    <property type="project" value="TreeGrafter"/>
</dbReference>
<dbReference type="Gene3D" id="3.80.10.10">
    <property type="entry name" value="Ribonuclease Inhibitor"/>
    <property type="match status" value="3"/>
</dbReference>
<dbReference type="Pfam" id="PF13516">
    <property type="entry name" value="LRR_6"/>
    <property type="match status" value="1"/>
</dbReference>
<sequence length="1254" mass="147609">MEESVGKEGVDFIYQFVKKIFVTTRRNHQNFSIFHTASDIIGPPEKRKDGFDFSISPWQNEGFMRMSSIDGTPWYTADHMTSENNYIDIEFHKAVYLVRVSIYEIYNPGGVIQILAQDFNNHWIQLWDESSQIIFPTSRLFSPPLSHPCHFKTKMLRLVFKDSSSKSYTKLAAVMLIGTSDLILPRNSNESLSNLLKRINSMYFPHHDDVHNLTADSKSAHLDIVHLQRNFPEYCVIYKSEIRRINYKSNLKHKKASQEVIPGYVQPRGQRYSRRILLKSYKEPSRCSLSALPVKYFKKFISHHNIYCNDISYTLSIKNKILLKIFKYLDLVTLCRMNKVNNGRFDTLTRDPLLYTRLNMRWIKSDKYICDIFCYFTPRCKYLQQLDLTRSNFDVDNFVNFLHNCGRRLTHLRLRNCHMDLNPVLLEISETCKNLKELDLSRCFRIDDLGFSYLEGLNNLEHINFFFTYITTKCLCKILQNNQRMRQLWTNTNLINDAVQIELANSYRDLEVIYLHNTRDFTSQGINALANCKNLQKLRKDDFDRCDISISPWQNEGFMRSFIDGTLWYTADHMTNENNFIDIEFHEAVYPVRVSIYEIDNPGSVIQILAQDSNNHWIQLWDESSQIVPQKLRLFSPPLSHPCDFKTKMLRLVFKDNSRKSYTSELEAVMLIGTSDLILPRNPNESLSNLLKRINSMYSPHHDDVHNLTADSKSAHLDIVHLQRNFPEYCVIYKSEIRRINYKSNLKYEKASQEVIPGYVQPLGQRYSRRILKSHSNCVNNMKLSSDESKELSRCNLVTLCRMNEVNNERFDILSRDSLLYTRLNMRRIKSEKYMCDIFCYFTPRCKYLQQLDLTENNFDVNDFVNFLDNCGRRLTHLRLRDCYMDLNPVLLKISETCKNLKELDLSFCRIDDEEFLYLEGLNNLEHINFSGTCITTECLCKILHNNQRLRELQLTGIIHDAVLIELANSCRDLEVIDSLHARSFTSQGINALANCKNLQKVNFDLDGYPVTDDSLFRLLSSYQNLQEIYLDLVVLTDHRLELLAQCRHLKKLYLDFVKFDILDNCSVILKQCPKLQEFYLSNCNISDQLVNQWKERYPHLANSCHDMEAIYLLYPHGLTSQGINALANCKNLQKMKLFLYVYPVTDDSLFRSLSSYQHLQEIYLDFVVLTDHRLELLAQCKNLKMLDLYRAKLNIPDNYSIILKQCPKLQEFYLKFCNISDQLVHKWKDRRRRKTKKTSLTSNIAQFIKFFTK</sequence>
<dbReference type="InterPro" id="IPR006553">
    <property type="entry name" value="Leu-rich_rpt_Cys-con_subtyp"/>
</dbReference>
<dbReference type="PANTHER" id="PTHR13318">
    <property type="entry name" value="PARTNER OF PAIRED, ISOFORM B-RELATED"/>
    <property type="match status" value="1"/>
</dbReference>
<evidence type="ECO:0000313" key="1">
    <source>
        <dbReference type="EMBL" id="TGZ46706.1"/>
    </source>
</evidence>
<dbReference type="SUPFAM" id="SSF52047">
    <property type="entry name" value="RNI-like"/>
    <property type="match status" value="3"/>
</dbReference>
<name>A0A4S2KD19_9HYME</name>
<evidence type="ECO:0008006" key="3">
    <source>
        <dbReference type="Google" id="ProtNLM"/>
    </source>
</evidence>
<protein>
    <recommendedName>
        <fullName evidence="3">F-box/LRR-repeat protein 4</fullName>
    </recommendedName>
</protein>
<dbReference type="Proteomes" id="UP000310200">
    <property type="component" value="Unassembled WGS sequence"/>
</dbReference>
<evidence type="ECO:0000313" key="2">
    <source>
        <dbReference type="Proteomes" id="UP000310200"/>
    </source>
</evidence>
<dbReference type="STRING" id="300112.A0A4S2KD19"/>
<keyword evidence="2" id="KW-1185">Reference proteome</keyword>
<gene>
    <name evidence="1" type="ORF">DBV15_10355</name>
</gene>